<feature type="transmembrane region" description="Helical" evidence="2">
    <location>
        <begin position="20"/>
        <end position="41"/>
    </location>
</feature>
<keyword evidence="2" id="KW-0812">Transmembrane</keyword>
<feature type="region of interest" description="Disordered" evidence="1">
    <location>
        <begin position="61"/>
        <end position="102"/>
    </location>
</feature>
<dbReference type="AlphaFoldDB" id="A0A7W5AMC0"/>
<reference evidence="3 4" key="1">
    <citation type="submission" date="2020-08" db="EMBL/GenBank/DDBJ databases">
        <title>Genomic Encyclopedia of Type Strains, Phase III (KMG-III): the genomes of soil and plant-associated and newly described type strains.</title>
        <authorList>
            <person name="Whitman W."/>
        </authorList>
    </citation>
    <scope>NUCLEOTIDE SEQUENCE [LARGE SCALE GENOMIC DNA]</scope>
    <source>
        <strain evidence="3 4">CECT 3287</strain>
    </source>
</reference>
<keyword evidence="2" id="KW-0472">Membrane</keyword>
<dbReference type="Proteomes" id="UP000590749">
    <property type="component" value="Unassembled WGS sequence"/>
</dbReference>
<evidence type="ECO:0000256" key="2">
    <source>
        <dbReference type="SAM" id="Phobius"/>
    </source>
</evidence>
<feature type="compositionally biased region" description="Basic and acidic residues" evidence="1">
    <location>
        <begin position="158"/>
        <end position="178"/>
    </location>
</feature>
<evidence type="ECO:0000256" key="1">
    <source>
        <dbReference type="SAM" id="MobiDB-lite"/>
    </source>
</evidence>
<feature type="region of interest" description="Disordered" evidence="1">
    <location>
        <begin position="155"/>
        <end position="178"/>
    </location>
</feature>
<evidence type="ECO:0000313" key="4">
    <source>
        <dbReference type="Proteomes" id="UP000590749"/>
    </source>
</evidence>
<dbReference type="EMBL" id="JACHXF010000017">
    <property type="protein sequence ID" value="MBB3098927.1"/>
    <property type="molecule type" value="Genomic_DNA"/>
</dbReference>
<evidence type="ECO:0000313" key="3">
    <source>
        <dbReference type="EMBL" id="MBB3098927.1"/>
    </source>
</evidence>
<protein>
    <submittedName>
        <fullName evidence="3">Uncharacterized protein</fullName>
    </submittedName>
</protein>
<keyword evidence="2" id="KW-1133">Transmembrane helix</keyword>
<feature type="compositionally biased region" description="Acidic residues" evidence="1">
    <location>
        <begin position="62"/>
        <end position="77"/>
    </location>
</feature>
<sequence>MTSLDVPPAVLFAMDPGFVKVSIAAVFAAAVFVGFVVWWWLGQYRVEHDRPWSCCGSCEALDSPDDEDEDEPDDLMDVAESVGGDVPTPVNEARPGRWVASNRPNDDWFDSVSRVANQQNGRWITGRQQEQAGQSFAGQVEAYLVSPEAARQAQWETAHWDRSETTGEIRRRLGDPGE</sequence>
<dbReference type="RefSeq" id="WP_183225016.1">
    <property type="nucleotide sequence ID" value="NZ_BMPW01000020.1"/>
</dbReference>
<name>A0A7W5AMC0_9ACTN</name>
<proteinExistence type="predicted"/>
<accession>A0A7W5AMC0</accession>
<gene>
    <name evidence="3" type="ORF">FHR83_006633</name>
</gene>
<comment type="caution">
    <text evidence="3">The sequence shown here is derived from an EMBL/GenBank/DDBJ whole genome shotgun (WGS) entry which is preliminary data.</text>
</comment>
<keyword evidence="4" id="KW-1185">Reference proteome</keyword>
<organism evidence="3 4">
    <name type="scientific">Actinoplanes campanulatus</name>
    <dbReference type="NCBI Taxonomy" id="113559"/>
    <lineage>
        <taxon>Bacteria</taxon>
        <taxon>Bacillati</taxon>
        <taxon>Actinomycetota</taxon>
        <taxon>Actinomycetes</taxon>
        <taxon>Micromonosporales</taxon>
        <taxon>Micromonosporaceae</taxon>
        <taxon>Actinoplanes</taxon>
    </lineage>
</organism>